<sequence length="534" mass="60204">MEQANNIFKAWAPGWLIKGVLIYCMLPSMMLLGLYNSNTTYTASYLDIEPEDMQFIISLTYGTLLATVLIEARFFRYFSTRNYFLCINAISALVLILSAYTTNYYQFIMLRIAEGLCMALPGVSLRMLLMSRFKTNSAMIIAYSIFYGILLCSSTFTIHIMVWLMDNSDWQHMAYGGALFQVLGMGLILLVFNTKRFTKKLPLYQVDWVSYLLVLPGILCGSYVLVYGEKLYWFQSGKIAVCAIIAVVFMGLFVLRQLRIKRPAFNMNVFRNKQVIAGMLLFVFFYTCRATLNLCYATMSDIWRWEPIYIAHVQYINVAGLIAGLILAGLLLHQAVASHYIILSGFVLLAVYHFWFTFLFVPDAALQQIAVPYFLQGAGVGMVFIPLVFLTTSTVAQPLSLAAGFAAVSGRFWGTSVGFCVVQNAKVFLQRTHYSKLQQFVTPESTEAQSRLASLTASFTAKGYSADAATQLTYQQLHAAVSRQSTLLSYMEIYTAVGWALLAVVVVMILNKHLLFSINKVKQGTMKLMPRTMW</sequence>
<reference evidence="6" key="1">
    <citation type="journal article" date="2014" name="Int. J. Syst. Evol. Microbiol.">
        <title>Complete genome sequence of Corynebacterium casei LMG S-19264T (=DSM 44701T), isolated from a smear-ripened cheese.</title>
        <authorList>
            <consortium name="US DOE Joint Genome Institute (JGI-PGF)"/>
            <person name="Walter F."/>
            <person name="Albersmeier A."/>
            <person name="Kalinowski J."/>
            <person name="Ruckert C."/>
        </authorList>
    </citation>
    <scope>NUCLEOTIDE SEQUENCE</scope>
    <source>
        <strain evidence="6">CGMCC 1.15290</strain>
    </source>
</reference>
<feature type="transmembrane region" description="Helical" evidence="5">
    <location>
        <begin position="108"/>
        <end position="128"/>
    </location>
</feature>
<feature type="transmembrane region" description="Helical" evidence="5">
    <location>
        <begin position="275"/>
        <end position="292"/>
    </location>
</feature>
<dbReference type="InterPro" id="IPR036259">
    <property type="entry name" value="MFS_trans_sf"/>
</dbReference>
<comment type="subcellular location">
    <subcellularLocation>
        <location evidence="1">Membrane</location>
        <topology evidence="1">Multi-pass membrane protein</topology>
    </subcellularLocation>
</comment>
<proteinExistence type="predicted"/>
<dbReference type="EMBL" id="BMIB01000001">
    <property type="protein sequence ID" value="GGH57790.1"/>
    <property type="molecule type" value="Genomic_DNA"/>
</dbReference>
<feature type="transmembrane region" description="Helical" evidence="5">
    <location>
        <begin position="373"/>
        <end position="391"/>
    </location>
</feature>
<dbReference type="PANTHER" id="PTHR42718:SF35">
    <property type="entry name" value="BLL0718 PROTEIN"/>
    <property type="match status" value="1"/>
</dbReference>
<evidence type="ECO:0000256" key="2">
    <source>
        <dbReference type="ARBA" id="ARBA00022692"/>
    </source>
</evidence>
<dbReference type="Proteomes" id="UP000627292">
    <property type="component" value="Unassembled WGS sequence"/>
</dbReference>
<name>A0A917ILA8_9BACT</name>
<comment type="caution">
    <text evidence="6">The sequence shown here is derived from an EMBL/GenBank/DDBJ whole genome shotgun (WGS) entry which is preliminary data.</text>
</comment>
<feature type="transmembrane region" description="Helical" evidence="5">
    <location>
        <begin position="340"/>
        <end position="361"/>
    </location>
</feature>
<feature type="transmembrane region" description="Helical" evidence="5">
    <location>
        <begin position="232"/>
        <end position="255"/>
    </location>
</feature>
<feature type="transmembrane region" description="Helical" evidence="5">
    <location>
        <begin position="493"/>
        <end position="510"/>
    </location>
</feature>
<dbReference type="SUPFAM" id="SSF103473">
    <property type="entry name" value="MFS general substrate transporter"/>
    <property type="match status" value="1"/>
</dbReference>
<feature type="transmembrane region" description="Helical" evidence="5">
    <location>
        <begin position="140"/>
        <end position="162"/>
    </location>
</feature>
<organism evidence="6 7">
    <name type="scientific">Filimonas zeae</name>
    <dbReference type="NCBI Taxonomy" id="1737353"/>
    <lineage>
        <taxon>Bacteria</taxon>
        <taxon>Pseudomonadati</taxon>
        <taxon>Bacteroidota</taxon>
        <taxon>Chitinophagia</taxon>
        <taxon>Chitinophagales</taxon>
        <taxon>Chitinophagaceae</taxon>
        <taxon>Filimonas</taxon>
    </lineage>
</organism>
<keyword evidence="7" id="KW-1185">Reference proteome</keyword>
<reference evidence="6" key="2">
    <citation type="submission" date="2020-09" db="EMBL/GenBank/DDBJ databases">
        <authorList>
            <person name="Sun Q."/>
            <person name="Zhou Y."/>
        </authorList>
    </citation>
    <scope>NUCLEOTIDE SEQUENCE</scope>
    <source>
        <strain evidence="6">CGMCC 1.15290</strain>
    </source>
</reference>
<evidence type="ECO:0000256" key="1">
    <source>
        <dbReference type="ARBA" id="ARBA00004141"/>
    </source>
</evidence>
<feature type="transmembrane region" description="Helical" evidence="5">
    <location>
        <begin position="206"/>
        <end position="226"/>
    </location>
</feature>
<dbReference type="Gene3D" id="1.20.1250.20">
    <property type="entry name" value="MFS general substrate transporter like domains"/>
    <property type="match status" value="1"/>
</dbReference>
<dbReference type="AlphaFoldDB" id="A0A917ILA8"/>
<protein>
    <submittedName>
        <fullName evidence="6">MFS transporter</fullName>
    </submittedName>
</protein>
<feature type="transmembrane region" description="Helical" evidence="5">
    <location>
        <begin position="12"/>
        <end position="35"/>
    </location>
</feature>
<feature type="transmembrane region" description="Helical" evidence="5">
    <location>
        <begin position="174"/>
        <end position="194"/>
    </location>
</feature>
<gene>
    <name evidence="6" type="ORF">GCM10011379_02830</name>
</gene>
<keyword evidence="3 5" id="KW-1133">Transmembrane helix</keyword>
<evidence type="ECO:0000256" key="5">
    <source>
        <dbReference type="SAM" id="Phobius"/>
    </source>
</evidence>
<dbReference type="GO" id="GO:0016020">
    <property type="term" value="C:membrane"/>
    <property type="evidence" value="ECO:0007669"/>
    <property type="project" value="UniProtKB-SubCell"/>
</dbReference>
<evidence type="ECO:0000256" key="3">
    <source>
        <dbReference type="ARBA" id="ARBA00022989"/>
    </source>
</evidence>
<feature type="transmembrane region" description="Helical" evidence="5">
    <location>
        <begin position="312"/>
        <end position="333"/>
    </location>
</feature>
<evidence type="ECO:0000313" key="7">
    <source>
        <dbReference type="Proteomes" id="UP000627292"/>
    </source>
</evidence>
<feature type="transmembrane region" description="Helical" evidence="5">
    <location>
        <begin position="55"/>
        <end position="75"/>
    </location>
</feature>
<feature type="transmembrane region" description="Helical" evidence="5">
    <location>
        <begin position="82"/>
        <end position="102"/>
    </location>
</feature>
<keyword evidence="4 5" id="KW-0472">Membrane</keyword>
<dbReference type="PANTHER" id="PTHR42718">
    <property type="entry name" value="MAJOR FACILITATOR SUPERFAMILY MULTIDRUG TRANSPORTER MFSC"/>
    <property type="match status" value="1"/>
</dbReference>
<accession>A0A917ILA8</accession>
<dbReference type="RefSeq" id="WP_188949980.1">
    <property type="nucleotide sequence ID" value="NZ_BMIB01000001.1"/>
</dbReference>
<evidence type="ECO:0000256" key="4">
    <source>
        <dbReference type="ARBA" id="ARBA00023136"/>
    </source>
</evidence>
<evidence type="ECO:0000313" key="6">
    <source>
        <dbReference type="EMBL" id="GGH57790.1"/>
    </source>
</evidence>
<keyword evidence="2 5" id="KW-0812">Transmembrane</keyword>